<gene>
    <name evidence="2" type="ORF">SAMN05192589_10697</name>
</gene>
<proteinExistence type="predicted"/>
<name>A0A1G6UIR8_9BURK</name>
<reference evidence="2 3" key="1">
    <citation type="submission" date="2016-10" db="EMBL/GenBank/DDBJ databases">
        <authorList>
            <person name="de Groot N.N."/>
        </authorList>
    </citation>
    <scope>NUCLEOTIDE SEQUENCE [LARGE SCALE GENOMIC DNA]</scope>
    <source>
        <strain evidence="2 3">DSM 16619</strain>
    </source>
</reference>
<evidence type="ECO:0008006" key="4">
    <source>
        <dbReference type="Google" id="ProtNLM"/>
    </source>
</evidence>
<dbReference type="Proteomes" id="UP000198781">
    <property type="component" value="Unassembled WGS sequence"/>
</dbReference>
<evidence type="ECO:0000313" key="2">
    <source>
        <dbReference type="EMBL" id="SDD41252.1"/>
    </source>
</evidence>
<organism evidence="2 3">
    <name type="scientific">Paracidovorax valerianellae</name>
    <dbReference type="NCBI Taxonomy" id="187868"/>
    <lineage>
        <taxon>Bacteria</taxon>
        <taxon>Pseudomonadati</taxon>
        <taxon>Pseudomonadota</taxon>
        <taxon>Betaproteobacteria</taxon>
        <taxon>Burkholderiales</taxon>
        <taxon>Comamonadaceae</taxon>
        <taxon>Paracidovorax</taxon>
    </lineage>
</organism>
<protein>
    <recommendedName>
        <fullName evidence="4">L,D-transpeptidase catalytic domain</fullName>
    </recommendedName>
</protein>
<keyword evidence="1" id="KW-0732">Signal</keyword>
<dbReference type="EMBL" id="FMZC01000006">
    <property type="protein sequence ID" value="SDD41252.1"/>
    <property type="molecule type" value="Genomic_DNA"/>
</dbReference>
<dbReference type="InterPro" id="IPR006311">
    <property type="entry name" value="TAT_signal"/>
</dbReference>
<feature type="chain" id="PRO_5011557243" description="L,D-transpeptidase catalytic domain" evidence="1">
    <location>
        <begin position="51"/>
        <end position="238"/>
    </location>
</feature>
<evidence type="ECO:0000256" key="1">
    <source>
        <dbReference type="SAM" id="SignalP"/>
    </source>
</evidence>
<sequence>MHRTFHASAMPPLPPYPRMTTAPAHAALHRRTFIAAVAASALLPSAGARAAGATWPPEGTSAQALQLVRWVQGTADNGDLPFAVIDKLHARMHVFAPDGRWRGSAAVLLGSARGDATVPGIGDKPLSQIRPEERTTPAGRFLTEPGLNLGGDDIVWIDYDAAVSLHRLRSVSPAERRRERLTRGSAEDKRISYGCVNVDAAFYDRLVAPVFGQSAGVAYILPDTWPFATVFVAASAYP</sequence>
<dbReference type="STRING" id="187868.SAMN05192589_10697"/>
<dbReference type="AlphaFoldDB" id="A0A1G6UIR8"/>
<dbReference type="PROSITE" id="PS51318">
    <property type="entry name" value="TAT"/>
    <property type="match status" value="1"/>
</dbReference>
<keyword evidence="3" id="KW-1185">Reference proteome</keyword>
<accession>A0A1G6UIR8</accession>
<feature type="signal peptide" evidence="1">
    <location>
        <begin position="1"/>
        <end position="50"/>
    </location>
</feature>
<evidence type="ECO:0000313" key="3">
    <source>
        <dbReference type="Proteomes" id="UP000198781"/>
    </source>
</evidence>